<reference evidence="3" key="1">
    <citation type="submission" date="2018-08" db="EMBL/GenBank/DDBJ databases">
        <authorList>
            <person name="Guldener U."/>
        </authorList>
    </citation>
    <scope>NUCLEOTIDE SEQUENCE</scope>
    <source>
        <strain evidence="3">UB2</strain>
    </source>
</reference>
<feature type="region of interest" description="Disordered" evidence="1">
    <location>
        <begin position="672"/>
        <end position="698"/>
    </location>
</feature>
<feature type="region of interest" description="Disordered" evidence="1">
    <location>
        <begin position="895"/>
        <end position="938"/>
    </location>
</feature>
<feature type="compositionally biased region" description="Polar residues" evidence="1">
    <location>
        <begin position="735"/>
        <end position="748"/>
    </location>
</feature>
<feature type="compositionally biased region" description="Low complexity" evidence="1">
    <location>
        <begin position="1723"/>
        <end position="1759"/>
    </location>
</feature>
<feature type="compositionally biased region" description="Basic and acidic residues" evidence="1">
    <location>
        <begin position="852"/>
        <end position="863"/>
    </location>
</feature>
<organism evidence="3 4">
    <name type="scientific">Ustilago bromivora</name>
    <dbReference type="NCBI Taxonomy" id="307758"/>
    <lineage>
        <taxon>Eukaryota</taxon>
        <taxon>Fungi</taxon>
        <taxon>Dikarya</taxon>
        <taxon>Basidiomycota</taxon>
        <taxon>Ustilaginomycotina</taxon>
        <taxon>Ustilaginomycetes</taxon>
        <taxon>Ustilaginales</taxon>
        <taxon>Ustilaginaceae</taxon>
        <taxon>Ustilago</taxon>
    </lineage>
</organism>
<dbReference type="EMBL" id="ULHB01000119">
    <property type="protein sequence ID" value="SYW82609.1"/>
    <property type="molecule type" value="Genomic_DNA"/>
</dbReference>
<feature type="compositionally biased region" description="Low complexity" evidence="1">
    <location>
        <begin position="1420"/>
        <end position="1437"/>
    </location>
</feature>
<dbReference type="GO" id="GO:0016491">
    <property type="term" value="F:oxidoreductase activity"/>
    <property type="evidence" value="ECO:0007669"/>
    <property type="project" value="InterPro"/>
</dbReference>
<dbReference type="InterPro" id="IPR011032">
    <property type="entry name" value="GroES-like_sf"/>
</dbReference>
<feature type="compositionally biased region" description="Polar residues" evidence="1">
    <location>
        <begin position="1211"/>
        <end position="1223"/>
    </location>
</feature>
<feature type="compositionally biased region" description="Acidic residues" evidence="1">
    <location>
        <begin position="553"/>
        <end position="584"/>
    </location>
</feature>
<feature type="region of interest" description="Disordered" evidence="1">
    <location>
        <begin position="1646"/>
        <end position="1680"/>
    </location>
</feature>
<dbReference type="Gene3D" id="3.90.180.10">
    <property type="entry name" value="Medium-chain alcohol dehydrogenases, catalytic domain"/>
    <property type="match status" value="1"/>
</dbReference>
<dbReference type="SUPFAM" id="SSF51735">
    <property type="entry name" value="NAD(P)-binding Rossmann-fold domains"/>
    <property type="match status" value="1"/>
</dbReference>
<feature type="compositionally biased region" description="Polar residues" evidence="1">
    <location>
        <begin position="1233"/>
        <end position="1248"/>
    </location>
</feature>
<dbReference type="InterPro" id="IPR036291">
    <property type="entry name" value="NAD(P)-bd_dom_sf"/>
</dbReference>
<feature type="compositionally biased region" description="Polar residues" evidence="1">
    <location>
        <begin position="1538"/>
        <end position="1550"/>
    </location>
</feature>
<dbReference type="PANTHER" id="PTHR11695">
    <property type="entry name" value="ALCOHOL DEHYDROGENASE RELATED"/>
    <property type="match status" value="1"/>
</dbReference>
<feature type="region of interest" description="Disordered" evidence="1">
    <location>
        <begin position="1385"/>
        <end position="1437"/>
    </location>
</feature>
<dbReference type="GO" id="GO:0005739">
    <property type="term" value="C:mitochondrion"/>
    <property type="evidence" value="ECO:0007669"/>
    <property type="project" value="TreeGrafter"/>
</dbReference>
<dbReference type="Pfam" id="PF13602">
    <property type="entry name" value="ADH_zinc_N_2"/>
    <property type="match status" value="1"/>
</dbReference>
<feature type="region of interest" description="Disordered" evidence="1">
    <location>
        <begin position="774"/>
        <end position="863"/>
    </location>
</feature>
<feature type="region of interest" description="Disordered" evidence="1">
    <location>
        <begin position="1814"/>
        <end position="1841"/>
    </location>
</feature>
<accession>A0A8H8QQ97</accession>
<feature type="region of interest" description="Disordered" evidence="1">
    <location>
        <begin position="1723"/>
        <end position="1762"/>
    </location>
</feature>
<feature type="compositionally biased region" description="Low complexity" evidence="1">
    <location>
        <begin position="1075"/>
        <end position="1088"/>
    </location>
</feature>
<keyword evidence="4" id="KW-1185">Reference proteome</keyword>
<evidence type="ECO:0000313" key="4">
    <source>
        <dbReference type="Proteomes" id="UP000658997"/>
    </source>
</evidence>
<dbReference type="PANTHER" id="PTHR11695:SF294">
    <property type="entry name" value="RETICULON-4-INTERACTING PROTEIN 1, MITOCHONDRIAL"/>
    <property type="match status" value="1"/>
</dbReference>
<feature type="compositionally biased region" description="Low complexity" evidence="1">
    <location>
        <begin position="908"/>
        <end position="923"/>
    </location>
</feature>
<sequence length="2343" mass="245902">MTKTSFMDAILNRPSQRYTEPVAAKPPRSARYQAPTDLPNAPDKPDSILAGNMFQANRAPTLGGGVYSQAPSVMSAKSNTSRFSLFRSKNKSRAPSISGGSIYHDGESSIAPTDVSASPRKGRWWEAGSLPRNRYSSRPPSLAGSVFSEPDIAAPPGFPRISDSIKASIQPRGARSDHHGPTSSSRIRTSSNPAPPPVPSLPNKSSTFSMRRHSGVAPLGQQAPNLMRQASTVSLARSNGMSESNLDLARPVSPAASMGRTRSTSSRVAAQGGSSDWNNFVKSMSGTETAKVWETMPTLAPKPPHNSEKRSSMVAKRIKKELEQDAQFQQVQRDPGVVQQDLLARAASQVIGEMSPTPISMLSEPQVAAVHLQPGQVATPISPVYSPVASTSSINVAQYPSSMSLQASAVMSGVLIPQATAPVTMIHDPQQLQQQQVYQQQQYPQQLVHPQAVAYQYVDPSLPVTPQQQVVPAAPASPPAVAPSSPPAQTYAPVALAAPRATTQQPSTAQYVAPSPPLPAQPPTQAMATAAEASPAAPVAPPTTAQLLADRLEEQESAEENAVSEEEEEQATPEDSDEESEMSSDDGLVTGGQPTLDVVAEEDEEASSVGHNYHQEMRAHKSIKGKGPSRRYGEYEARLHSIQASAQSQQDASVDQVTPIAPSGVQIHITEPSATTARQESPAPAASSEAPVTRRLQATAPAPAAVPVLEQAVAAPALATTLDRPQLVSRASEVSDYQSATSGRSTPTAKDDAEEADEEAAAVAALVQACIRTKPSEESVSADTASIAPSQRPSIRTSRSSRPGTAQRRISDISLGTSFAVSGILGRPESSKRRHGDADSDSDAELSDDDADLRAKSHAEQDRLRKMNVGEDFFGPSISNMLDKFDRFGQSDATINKSLRDSEQPSRAAADIASDVAPATTADQDADAEAQRAMNEVRQKRVEAAAANGVNGDKHNSTDTGLAHSFAAVWLLNQSQGGESPPAGCQTLEEANDETITAATLPKAGPNGVALAPNGAGPEQPKVSLLNRPRPKSKKPAEMGGLAISEGKLEAKSPQPQNPVEDTRSTLPVSLSQNSVPSAPSSAGISPSKQAATPVASKDKPAPAKSALKPKASRSLADTLFGIQFRSPSKEKKEKKKKDKSKHKRKASVDSVGSASNKSDRSSIVEAAKLPTSNSSSSISASPAPVTAEASVPAPASPSAKALGKQRVTDDVSSSPVAMSEQATAPPAMAPSETVNQFITPSQSTADIQTGAGAETSPQKFYTAHDLNALADTTFPVYPTELAATAAPAQNVDVAASVDARPEHQRTLSELMKSVDGFRSFALPKLESPQVVAPVAEVNESEAVAHAQAAPVVQPSIEPEAATHSSSLPVPVRGEVVDDALSAEHSGIPTSSEASVASTALTSPEAEMATKQPEVEKTVATEPAASEPAASEPASAIPAALERSEKKLLMPPPPAMTEVMAVSHDDRTPMGKPQMVPGVGINLIPPTPPALESRNSFTSSQVPGTPTIAEHDDGSAPQRPPLMSRSSSQRTATRSDSKANASSDILSRSKSMAPGKKGIWKEYKGKGLSLPPGLVATTIDSSQLRRTSAQEKKTQLAPATASAPAPVPAPASAPAPIFASAPAAVPVQALQVTPVVGQVVPLASGSVLASPPRPVRTTQPASPNSKRRSASPGPIPHSASLSRIMADAPPVPQIPAPYQGAASISSSSSQLYAYSAASSDHAWDSRSVSPAPSAVPSQSGRSVGSHVSSSVHSASFRSSPRPEYTYVNHHELSPYAKKMRALSPSPAVPTLAQTGNRHSLMFAISEWESQVPGENEEVVGLSPYPSRPVSPSPYPPLPASTLSRGSSVISAISSPAVVRNAPLGASTNQYLHPPIARSRMSADEPAPVSESAIESLSPPSVIGAPSVVGRGSGASSGSGDSSPSASQSALSLSSTIPTSMPTVPTSYRPNKDPKRFNSNVDDLLNSRTIMQSVAVTSGAFASKNRSVVKRKKSIDLNGDRKNSSDLPEHLQDELSLTTLSITAHTPPPRKIGSHQVLVQVIAVAIDETDKLLLREKVRSDNAFGFVPGRSFCGRIVECGYEVKKMRKGDVVFGLQDSRKSGALAEFMVVDHLRICHAPCDCLTTEQIAALPSAGVMAHQLVQNHCSQLERGARVLILNAHDGVGLLTMQESVGLGLVIVAQCPPSVSDGVAVCQANGAHEVVIGEPLWAINSLHESSFDLIVDTVGGRKIYDASRRILAFDGQYCTCFGDEHGTANPNLKSHFRSLRRAFFKKDRKNIGYEWVGVDTGEDCKEALEVVKRAAESGDICPRLRSVLPFADAPRAFDPTTRNIKDEPGAIVVRVS</sequence>
<feature type="region of interest" description="Disordered" evidence="1">
    <location>
        <begin position="85"/>
        <end position="210"/>
    </location>
</feature>
<feature type="region of interest" description="Disordered" evidence="1">
    <location>
        <begin position="720"/>
        <end position="760"/>
    </location>
</feature>
<feature type="region of interest" description="Disordered" evidence="1">
    <location>
        <begin position="1482"/>
        <end position="1553"/>
    </location>
</feature>
<feature type="region of interest" description="Disordered" evidence="1">
    <location>
        <begin position="1579"/>
        <end position="1610"/>
    </location>
</feature>
<feature type="compositionally biased region" description="Low complexity" evidence="1">
    <location>
        <begin position="680"/>
        <end position="698"/>
    </location>
</feature>
<feature type="region of interest" description="Disordered" evidence="1">
    <location>
        <begin position="1000"/>
        <end position="1254"/>
    </location>
</feature>
<gene>
    <name evidence="3" type="ORF">UBRO2_04731</name>
</gene>
<evidence type="ECO:0000256" key="1">
    <source>
        <dbReference type="SAM" id="MobiDB-lite"/>
    </source>
</evidence>
<feature type="domain" description="Enoyl reductase (ER)" evidence="2">
    <location>
        <begin position="2014"/>
        <end position="2340"/>
    </location>
</feature>
<feature type="region of interest" description="Disordered" evidence="1">
    <location>
        <begin position="553"/>
        <end position="631"/>
    </location>
</feature>
<feature type="compositionally biased region" description="Basic residues" evidence="1">
    <location>
        <begin position="620"/>
        <end position="629"/>
    </location>
</feature>
<feature type="compositionally biased region" description="Polar residues" evidence="1">
    <location>
        <begin position="1388"/>
        <end position="1402"/>
    </location>
</feature>
<dbReference type="InterPro" id="IPR050700">
    <property type="entry name" value="YIM1/Zinc_Alcohol_DH_Fams"/>
</dbReference>
<feature type="compositionally biased region" description="Low complexity" evidence="1">
    <location>
        <begin position="1103"/>
        <end position="1117"/>
    </location>
</feature>
<comment type="caution">
    <text evidence="3">The sequence shown here is derived from an EMBL/GenBank/DDBJ whole genome shotgun (WGS) entry which is preliminary data.</text>
</comment>
<protein>
    <recommendedName>
        <fullName evidence="2">Enoyl reductase (ER) domain-containing protein</fullName>
    </recommendedName>
</protein>
<feature type="compositionally biased region" description="Polar residues" evidence="1">
    <location>
        <begin position="260"/>
        <end position="280"/>
    </location>
</feature>
<feature type="compositionally biased region" description="Pro residues" evidence="1">
    <location>
        <begin position="1825"/>
        <end position="1838"/>
    </location>
</feature>
<dbReference type="Gene3D" id="3.40.50.720">
    <property type="entry name" value="NAD(P)-binding Rossmann-like Domain"/>
    <property type="match status" value="1"/>
</dbReference>
<dbReference type="InterPro" id="IPR020843">
    <property type="entry name" value="ER"/>
</dbReference>
<feature type="region of interest" description="Disordered" evidence="1">
    <location>
        <begin position="241"/>
        <end position="280"/>
    </location>
</feature>
<feature type="compositionally biased region" description="Low complexity" evidence="1">
    <location>
        <begin position="523"/>
        <end position="541"/>
    </location>
</feature>
<proteinExistence type="predicted"/>
<dbReference type="Pfam" id="PF08240">
    <property type="entry name" value="ADH_N"/>
    <property type="match status" value="1"/>
</dbReference>
<feature type="compositionally biased region" description="Acidic residues" evidence="1">
    <location>
        <begin position="839"/>
        <end position="851"/>
    </location>
</feature>
<dbReference type="InterPro" id="IPR013154">
    <property type="entry name" value="ADH-like_N"/>
</dbReference>
<evidence type="ECO:0000259" key="2">
    <source>
        <dbReference type="SMART" id="SM00829"/>
    </source>
</evidence>
<feature type="compositionally biased region" description="Basic residues" evidence="1">
    <location>
        <begin position="1133"/>
        <end position="1146"/>
    </location>
</feature>
<feature type="compositionally biased region" description="Polar residues" evidence="1">
    <location>
        <begin position="778"/>
        <end position="788"/>
    </location>
</feature>
<feature type="compositionally biased region" description="Low complexity" evidence="1">
    <location>
        <begin position="789"/>
        <end position="803"/>
    </location>
</feature>
<feature type="compositionally biased region" description="Polar residues" evidence="1">
    <location>
        <begin position="501"/>
        <end position="510"/>
    </location>
</feature>
<feature type="compositionally biased region" description="Polar residues" evidence="1">
    <location>
        <begin position="1054"/>
        <end position="1074"/>
    </location>
</feature>
<evidence type="ECO:0000313" key="3">
    <source>
        <dbReference type="EMBL" id="SYW82609.1"/>
    </source>
</evidence>
<feature type="region of interest" description="Disordered" evidence="1">
    <location>
        <begin position="1879"/>
        <end position="1958"/>
    </location>
</feature>
<feature type="compositionally biased region" description="Low complexity" evidence="1">
    <location>
        <begin position="1524"/>
        <end position="1534"/>
    </location>
</feature>
<feature type="compositionally biased region" description="Polar residues" evidence="1">
    <location>
        <begin position="1493"/>
        <end position="1504"/>
    </location>
</feature>
<feature type="region of interest" description="Disordered" evidence="1">
    <location>
        <begin position="1"/>
        <end position="49"/>
    </location>
</feature>
<feature type="region of interest" description="Disordered" evidence="1">
    <location>
        <begin position="499"/>
        <end position="541"/>
    </location>
</feature>
<feature type="compositionally biased region" description="Polar residues" evidence="1">
    <location>
        <begin position="1935"/>
        <end position="1948"/>
    </location>
</feature>
<name>A0A8H8QQ97_9BASI</name>
<dbReference type="Proteomes" id="UP000658997">
    <property type="component" value="Unassembled WGS sequence"/>
</dbReference>
<feature type="compositionally biased region" description="Low complexity" evidence="1">
    <location>
        <begin position="1173"/>
        <end position="1202"/>
    </location>
</feature>
<dbReference type="SMART" id="SM00829">
    <property type="entry name" value="PKS_ER"/>
    <property type="match status" value="1"/>
</dbReference>
<feature type="compositionally biased region" description="Low complexity" evidence="1">
    <location>
        <begin position="1917"/>
        <end position="1934"/>
    </location>
</feature>
<dbReference type="SUPFAM" id="SSF50129">
    <property type="entry name" value="GroES-like"/>
    <property type="match status" value="1"/>
</dbReference>